<proteinExistence type="predicted"/>
<gene>
    <name evidence="1" type="ORF">ACFPVY_17150</name>
</gene>
<dbReference type="EMBL" id="JBHSQB010000021">
    <property type="protein sequence ID" value="MFC6098378.1"/>
    <property type="molecule type" value="Genomic_DNA"/>
</dbReference>
<accession>A0ABW1PS08</accession>
<evidence type="ECO:0000313" key="2">
    <source>
        <dbReference type="Proteomes" id="UP001596287"/>
    </source>
</evidence>
<name>A0ABW1PS08_9FLAO</name>
<comment type="caution">
    <text evidence="1">The sequence shown here is derived from an EMBL/GenBank/DDBJ whole genome shotgun (WGS) entry which is preliminary data.</text>
</comment>
<organism evidence="1 2">
    <name type="scientific">Flavobacterium qiangtangense</name>
    <dbReference type="NCBI Taxonomy" id="1442595"/>
    <lineage>
        <taxon>Bacteria</taxon>
        <taxon>Pseudomonadati</taxon>
        <taxon>Bacteroidota</taxon>
        <taxon>Flavobacteriia</taxon>
        <taxon>Flavobacteriales</taxon>
        <taxon>Flavobacteriaceae</taxon>
        <taxon>Flavobacterium</taxon>
    </lineage>
</organism>
<dbReference type="RefSeq" id="WP_379793393.1">
    <property type="nucleotide sequence ID" value="NZ_JBHSQB010000021.1"/>
</dbReference>
<evidence type="ECO:0000313" key="1">
    <source>
        <dbReference type="EMBL" id="MFC6098378.1"/>
    </source>
</evidence>
<keyword evidence="2" id="KW-1185">Reference proteome</keyword>
<sequence>MAILKTSKNRSVTVLRKYTAIASKITKTSESINVDSTKENLMMNCIKKITAHGGKEK</sequence>
<evidence type="ECO:0008006" key="3">
    <source>
        <dbReference type="Google" id="ProtNLM"/>
    </source>
</evidence>
<dbReference type="Proteomes" id="UP001596287">
    <property type="component" value="Unassembled WGS sequence"/>
</dbReference>
<protein>
    <recommendedName>
        <fullName evidence="3">30S ribosomal protein S17</fullName>
    </recommendedName>
</protein>
<reference evidence="2" key="1">
    <citation type="journal article" date="2019" name="Int. J. Syst. Evol. Microbiol.">
        <title>The Global Catalogue of Microorganisms (GCM) 10K type strain sequencing project: providing services to taxonomists for standard genome sequencing and annotation.</title>
        <authorList>
            <consortium name="The Broad Institute Genomics Platform"/>
            <consortium name="The Broad Institute Genome Sequencing Center for Infectious Disease"/>
            <person name="Wu L."/>
            <person name="Ma J."/>
        </authorList>
    </citation>
    <scope>NUCLEOTIDE SEQUENCE [LARGE SCALE GENOMIC DNA]</scope>
    <source>
        <strain evidence="2">CCUG 49679</strain>
    </source>
</reference>